<organism evidence="2 3">
    <name type="scientific">Urocitellus parryii</name>
    <name type="common">Arctic ground squirrel</name>
    <name type="synonym">Spermophilus parryii</name>
    <dbReference type="NCBI Taxonomy" id="9999"/>
    <lineage>
        <taxon>Eukaryota</taxon>
        <taxon>Metazoa</taxon>
        <taxon>Chordata</taxon>
        <taxon>Craniata</taxon>
        <taxon>Vertebrata</taxon>
        <taxon>Euteleostomi</taxon>
        <taxon>Mammalia</taxon>
        <taxon>Eutheria</taxon>
        <taxon>Euarchontoglires</taxon>
        <taxon>Glires</taxon>
        <taxon>Rodentia</taxon>
        <taxon>Sciuromorpha</taxon>
        <taxon>Sciuridae</taxon>
        <taxon>Xerinae</taxon>
        <taxon>Marmotini</taxon>
        <taxon>Urocitellus</taxon>
    </lineage>
</organism>
<dbReference type="AlphaFoldDB" id="A0A8D2HZP1"/>
<proteinExistence type="predicted"/>
<name>A0A8D2HZP1_UROPR</name>
<sequence>HKCPHHIPLPGLLHPVPMPSAPTQKSKTELEWKEGMESCCNLALQEVIGVLSENLKISSLSSQNQMSTRVQLQIPITLTSTIQR</sequence>
<evidence type="ECO:0000313" key="2">
    <source>
        <dbReference type="Ensembl" id="ENSUPAP00010023391.1"/>
    </source>
</evidence>
<feature type="region of interest" description="Disordered" evidence="1">
    <location>
        <begin position="1"/>
        <end position="27"/>
    </location>
</feature>
<dbReference type="Proteomes" id="UP000694417">
    <property type="component" value="Unplaced"/>
</dbReference>
<evidence type="ECO:0000256" key="1">
    <source>
        <dbReference type="SAM" id="MobiDB-lite"/>
    </source>
</evidence>
<keyword evidence="3" id="KW-1185">Reference proteome</keyword>
<evidence type="ECO:0000313" key="3">
    <source>
        <dbReference type="Proteomes" id="UP000694417"/>
    </source>
</evidence>
<reference evidence="2" key="1">
    <citation type="submission" date="2025-08" db="UniProtKB">
        <authorList>
            <consortium name="Ensembl"/>
        </authorList>
    </citation>
    <scope>IDENTIFICATION</scope>
</reference>
<reference evidence="2" key="2">
    <citation type="submission" date="2025-09" db="UniProtKB">
        <authorList>
            <consortium name="Ensembl"/>
        </authorList>
    </citation>
    <scope>IDENTIFICATION</scope>
</reference>
<protein>
    <submittedName>
        <fullName evidence="2">Uncharacterized protein</fullName>
    </submittedName>
</protein>
<dbReference type="Ensembl" id="ENSUPAT00010026622.1">
    <property type="protein sequence ID" value="ENSUPAP00010023391.1"/>
    <property type="gene ID" value="ENSUPAG00010018545.1"/>
</dbReference>
<feature type="compositionally biased region" description="Low complexity" evidence="1">
    <location>
        <begin position="1"/>
        <end position="15"/>
    </location>
</feature>
<accession>A0A8D2HZP1</accession>